<comment type="similarity">
    <text evidence="2">Belongs to the glycosyl hydrolase 2 family.</text>
</comment>
<feature type="domain" description="Glycoside hydrolase family 2 immunoglobulin-like beta-sandwich" evidence="6">
    <location>
        <begin position="201"/>
        <end position="306"/>
    </location>
</feature>
<dbReference type="InterPro" id="IPR006102">
    <property type="entry name" value="Ig-like_GH2"/>
</dbReference>
<evidence type="ECO:0000256" key="4">
    <source>
        <dbReference type="ARBA" id="ARBA00022801"/>
    </source>
</evidence>
<dbReference type="InterPro" id="IPR050347">
    <property type="entry name" value="Bact_Beta-galactosidase"/>
</dbReference>
<dbReference type="Pfam" id="PF00703">
    <property type="entry name" value="Glyco_hydro_2"/>
    <property type="match status" value="1"/>
</dbReference>
<evidence type="ECO:0000259" key="6">
    <source>
        <dbReference type="Pfam" id="PF00703"/>
    </source>
</evidence>
<evidence type="ECO:0000313" key="8">
    <source>
        <dbReference type="EMBL" id="GLB49352.1"/>
    </source>
</evidence>
<evidence type="ECO:0000256" key="3">
    <source>
        <dbReference type="ARBA" id="ARBA00012756"/>
    </source>
</evidence>
<dbReference type="SUPFAM" id="SSF49785">
    <property type="entry name" value="Galactose-binding domain-like"/>
    <property type="match status" value="1"/>
</dbReference>
<evidence type="ECO:0000256" key="5">
    <source>
        <dbReference type="ARBA" id="ARBA00023295"/>
    </source>
</evidence>
<comment type="catalytic activity">
    <reaction evidence="1">
        <text>Hydrolysis of terminal non-reducing beta-D-galactose residues in beta-D-galactosides.</text>
        <dbReference type="EC" id="3.2.1.23"/>
    </reaction>
</comment>
<dbReference type="PROSITE" id="PS51257">
    <property type="entry name" value="PROKAR_LIPOPROTEIN"/>
    <property type="match status" value="1"/>
</dbReference>
<dbReference type="Pfam" id="PF02837">
    <property type="entry name" value="Glyco_hydro_2_N"/>
    <property type="match status" value="1"/>
</dbReference>
<evidence type="ECO:0000256" key="1">
    <source>
        <dbReference type="ARBA" id="ARBA00001412"/>
    </source>
</evidence>
<dbReference type="InterPro" id="IPR006104">
    <property type="entry name" value="Glyco_hydro_2_N"/>
</dbReference>
<comment type="caution">
    <text evidence="8">The sequence shown here is derived from an EMBL/GenBank/DDBJ whole genome shotgun (WGS) entry which is preliminary data.</text>
</comment>
<dbReference type="EMBL" id="BRVO01000002">
    <property type="protein sequence ID" value="GLB49352.1"/>
    <property type="molecule type" value="Genomic_DNA"/>
</dbReference>
<dbReference type="InterPro" id="IPR013783">
    <property type="entry name" value="Ig-like_fold"/>
</dbReference>
<dbReference type="EC" id="3.2.1.23" evidence="3"/>
<dbReference type="Gene3D" id="2.60.40.10">
    <property type="entry name" value="Immunoglobulins"/>
    <property type="match status" value="1"/>
</dbReference>
<dbReference type="Proteomes" id="UP001143543">
    <property type="component" value="Unassembled WGS sequence"/>
</dbReference>
<dbReference type="PANTHER" id="PTHR46323:SF2">
    <property type="entry name" value="BETA-GALACTOSIDASE"/>
    <property type="match status" value="1"/>
</dbReference>
<gene>
    <name evidence="8" type="ORF">Y10_17200</name>
</gene>
<name>A0ABQ5MIW2_9FLAO</name>
<evidence type="ECO:0000259" key="7">
    <source>
        <dbReference type="Pfam" id="PF02837"/>
    </source>
</evidence>
<keyword evidence="4" id="KW-0378">Hydrolase</keyword>
<dbReference type="InterPro" id="IPR008979">
    <property type="entry name" value="Galactose-bd-like_sf"/>
</dbReference>
<keyword evidence="5" id="KW-0326">Glycosidase</keyword>
<dbReference type="Gene3D" id="2.60.120.260">
    <property type="entry name" value="Galactose-binding domain-like"/>
    <property type="match status" value="1"/>
</dbReference>
<dbReference type="Gene3D" id="3.20.20.80">
    <property type="entry name" value="Glycosidases"/>
    <property type="match status" value="1"/>
</dbReference>
<organism evidence="8 9">
    <name type="scientific">Neptunitalea lumnitzerae</name>
    <dbReference type="NCBI Taxonomy" id="2965509"/>
    <lineage>
        <taxon>Bacteria</taxon>
        <taxon>Pseudomonadati</taxon>
        <taxon>Bacteroidota</taxon>
        <taxon>Flavobacteriia</taxon>
        <taxon>Flavobacteriales</taxon>
        <taxon>Flavobacteriaceae</taxon>
        <taxon>Neptunitalea</taxon>
    </lineage>
</organism>
<accession>A0ABQ5MIW2</accession>
<dbReference type="RefSeq" id="WP_281764989.1">
    <property type="nucleotide sequence ID" value="NZ_BRVO01000002.1"/>
</dbReference>
<sequence length="938" mass="105986">MKNVKHIIKNICYVALGLFLIACENSNQKFRTKLKLDGQWEFALDTANVGIKEKWFTKSLADSVMLPGTTDTNQKGFINKDTTTLHLNRPFTYEGAAWYRKKIVIPSNFKDKYVELFLERTKVTKVWLDSTYIGASKLLQSAHKYNLTDLIKPGEHYITVMVNNDLALTPYGNVHIYSDDTQTNWNGIIGEMYLETSSKLRVDKVKVFPDVTKKNVRVKVTMNNNDTFKGQNVQITLTIKSTEDGEDKIIASNTMEKPFAAEFSLDYNFEDECNLWSEFNQPLYKLEVVVTHNECKDVKTVTFGMREFATEATKFTINGATTFLRGKHEAGVFPITGYTPTDVDEWKRVYQIAKEYGINHYRFHTYCPPEAAFTAADEEGIYLQIELPFWGGMDADSVATMQLEEGYAMLDAYANHPSCVMVSPGNEIWSGHDRVEKNMIALKKYDNRPLYTMGSNNNIGYLEPRSYVDYFVGSRTPSDGDTIKTHTRLTHAYADSNEGGMLNSLQPSTKVNFDYPVSQLNMPIISHEIGQYQIYPDYSEIEKYTGVLKAWNLEKFKQSLARSGMADMDSIFQKASGAWSALCYKAEMEAALRTKGLGGFQLLDLQDFPGQGTALVGVLDAFMDSKNVVTEKTWKQSCDEVVLLAEFDKFCWTNNETFKALLDISNYAESDLNKAQINWSLTDSDNHSIANGTISKENITQGTLSTVGEVSANLTSISEAKEITLNLSLEGSDYTNEYSIWVYPSTVNISAEDVLVTDNLNTATLQQLNNGASVLFFPTTAMVTDKSFAGHFPPEFWNYGMFKSISENVKKPVSPGTLGLLTDPSHPIFKSFPTDFYTNWQWFNIIKESNSLILDSLPKDYKPIVQIIDNLERNHKLGMIFEFKIGKGKLLVCTSQLNTIEDTHPEAKQLKASIINYMQSADFNPKTSISELELKQLF</sequence>
<dbReference type="SUPFAM" id="SSF51445">
    <property type="entry name" value="(Trans)glycosidases"/>
    <property type="match status" value="1"/>
</dbReference>
<evidence type="ECO:0000256" key="2">
    <source>
        <dbReference type="ARBA" id="ARBA00007401"/>
    </source>
</evidence>
<dbReference type="PANTHER" id="PTHR46323">
    <property type="entry name" value="BETA-GALACTOSIDASE"/>
    <property type="match status" value="1"/>
</dbReference>
<feature type="domain" description="Glycosyl hydrolases family 2 sugar binding" evidence="7">
    <location>
        <begin position="35"/>
        <end position="189"/>
    </location>
</feature>
<dbReference type="InterPro" id="IPR017853">
    <property type="entry name" value="GH"/>
</dbReference>
<keyword evidence="9" id="KW-1185">Reference proteome</keyword>
<reference evidence="8" key="1">
    <citation type="submission" date="2022-07" db="EMBL/GenBank/DDBJ databases">
        <title>Taxonomy of Novel Oxalotrophic and Methylotrophic Bacteria.</title>
        <authorList>
            <person name="Sahin N."/>
            <person name="Tani A."/>
        </authorList>
    </citation>
    <scope>NUCLEOTIDE SEQUENCE</scope>
    <source>
        <strain evidence="8">Y10</strain>
    </source>
</reference>
<protein>
    <recommendedName>
        <fullName evidence="3">beta-galactosidase</fullName>
        <ecNumber evidence="3">3.2.1.23</ecNumber>
    </recommendedName>
</protein>
<evidence type="ECO:0000313" key="9">
    <source>
        <dbReference type="Proteomes" id="UP001143543"/>
    </source>
</evidence>
<proteinExistence type="inferred from homology"/>